<dbReference type="AlphaFoldDB" id="A0A841IQ72"/>
<keyword evidence="3" id="KW-1185">Reference proteome</keyword>
<evidence type="ECO:0000313" key="3">
    <source>
        <dbReference type="Proteomes" id="UP000536604"/>
    </source>
</evidence>
<gene>
    <name evidence="2" type="ORF">FHS13_002276</name>
</gene>
<comment type="caution">
    <text evidence="2">The sequence shown here is derived from an EMBL/GenBank/DDBJ whole genome shotgun (WGS) entry which is preliminary data.</text>
</comment>
<feature type="region of interest" description="Disordered" evidence="1">
    <location>
        <begin position="30"/>
        <end position="136"/>
    </location>
</feature>
<accession>A0A841IQ72</accession>
<proteinExistence type="predicted"/>
<reference evidence="2 3" key="1">
    <citation type="submission" date="2020-08" db="EMBL/GenBank/DDBJ databases">
        <title>Genomic Encyclopedia of Type Strains, Phase III (KMG-III): the genomes of soil and plant-associated and newly described type strains.</title>
        <authorList>
            <person name="Whitman W."/>
        </authorList>
    </citation>
    <scope>NUCLEOTIDE SEQUENCE [LARGE SCALE GENOMIC DNA]</scope>
    <source>
        <strain evidence="2 3">CECT 8712</strain>
    </source>
</reference>
<dbReference type="Proteomes" id="UP000536604">
    <property type="component" value="Unassembled WGS sequence"/>
</dbReference>
<evidence type="ECO:0000313" key="2">
    <source>
        <dbReference type="EMBL" id="MBB6120324.1"/>
    </source>
</evidence>
<sequence length="165" mass="16362">MSDNPWPVRVALLASAGVVAAGIAYGAAGTVSALNPPPAPPTTSEEDGPPPERVTTSLLPSPSEEAEETEEAEEPRAAQEAPAAGTAPGTGGGDSGSSGGGTGGSVPQSGEGGADPREQILNDILNSPQPRPPLENLCDQACVDAHREAQEEAVVPETAAPGPEN</sequence>
<feature type="compositionally biased region" description="Low complexity" evidence="1">
    <location>
        <begin position="78"/>
        <end position="87"/>
    </location>
</feature>
<name>A0A841IQ72_9ACTN</name>
<dbReference type="EMBL" id="JACHJO010000006">
    <property type="protein sequence ID" value="MBB6120324.1"/>
    <property type="molecule type" value="Genomic_DNA"/>
</dbReference>
<protein>
    <submittedName>
        <fullName evidence="2">Uncharacterized protein</fullName>
    </submittedName>
</protein>
<feature type="compositionally biased region" description="Gly residues" evidence="1">
    <location>
        <begin position="88"/>
        <end position="104"/>
    </location>
</feature>
<feature type="compositionally biased region" description="Acidic residues" evidence="1">
    <location>
        <begin position="64"/>
        <end position="73"/>
    </location>
</feature>
<evidence type="ECO:0000256" key="1">
    <source>
        <dbReference type="SAM" id="MobiDB-lite"/>
    </source>
</evidence>
<organism evidence="2 3">
    <name type="scientific">Nocardiopsis algeriensis</name>
    <dbReference type="NCBI Taxonomy" id="1478215"/>
    <lineage>
        <taxon>Bacteria</taxon>
        <taxon>Bacillati</taxon>
        <taxon>Actinomycetota</taxon>
        <taxon>Actinomycetes</taxon>
        <taxon>Streptosporangiales</taxon>
        <taxon>Nocardiopsidaceae</taxon>
        <taxon>Nocardiopsis</taxon>
    </lineage>
</organism>
<dbReference type="RefSeq" id="WP_184291284.1">
    <property type="nucleotide sequence ID" value="NZ_JACHJO010000006.1"/>
</dbReference>